<reference evidence="4 5" key="1">
    <citation type="journal article" date="2020" name="J. Bacteriol.">
        <title>Aerococcus urinae Isolated from Women with Lower Urinary Tract Symptoms: In Vitro Aggregation and Genome Analysis.</title>
        <authorList>
            <person name="Hilt E.E."/>
            <person name="Putonti C."/>
            <person name="Thomas-White K."/>
            <person name="Lewis A.L."/>
            <person name="Visick K.L."/>
            <person name="Gilbert N.M."/>
            <person name="Wolfe A.J."/>
        </authorList>
    </citation>
    <scope>NUCLEOTIDE SEQUENCE [LARGE SCALE GENOMIC DNA]</scope>
    <source>
        <strain evidence="4 5">UMB1016</strain>
    </source>
</reference>
<organism evidence="3 6">
    <name type="scientific">Aerococcus mictus</name>
    <dbReference type="NCBI Taxonomy" id="2976810"/>
    <lineage>
        <taxon>Bacteria</taxon>
        <taxon>Bacillati</taxon>
        <taxon>Bacillota</taxon>
        <taxon>Bacilli</taxon>
        <taxon>Lactobacillales</taxon>
        <taxon>Aerococcaceae</taxon>
        <taxon>Aerococcus</taxon>
    </lineage>
</organism>
<dbReference type="Proteomes" id="UP000250354">
    <property type="component" value="Chromosome"/>
</dbReference>
<dbReference type="EMBL" id="JAOTMY010000001">
    <property type="protein sequence ID" value="MCY3086816.1"/>
    <property type="molecule type" value="Genomic_DNA"/>
</dbReference>
<dbReference type="InterPro" id="IPR008979">
    <property type="entry name" value="Galactose-bd-like_sf"/>
</dbReference>
<dbReference type="SUPFAM" id="SSF49785">
    <property type="entry name" value="Galactose-binding domain-like"/>
    <property type="match status" value="1"/>
</dbReference>
<keyword evidence="1" id="KW-0378">Hydrolase</keyword>
<gene>
    <name evidence="4" type="ORF">DBT44_0001900</name>
    <name evidence="3" type="ORF">ODY61_01650</name>
</gene>
<dbReference type="Proteomes" id="UP001069047">
    <property type="component" value="Unassembled WGS sequence"/>
</dbReference>
<accession>A0A1E9PPJ5</accession>
<evidence type="ECO:0000313" key="5">
    <source>
        <dbReference type="Proteomes" id="UP000250354"/>
    </source>
</evidence>
<feature type="domain" description="CBM-cenC" evidence="2">
    <location>
        <begin position="48"/>
        <end position="125"/>
    </location>
</feature>
<sequence>MLTKSRILLNNRNNWEGVGGVDVRKNDNYIYGRSLYKKSPTWIRLINYSFNQLRFDLNEEYILRFEAKHSKDNYDLIIQFGDLPSVYDVADIERTWITSEWKTYEVTFTPTRQPNSNSCIQFYVSLSGTSDPSDELWLRNLSIAKKE</sequence>
<reference evidence="4" key="3">
    <citation type="submission" date="2024-02" db="EMBL/GenBank/DDBJ databases">
        <authorList>
            <person name="Choi B."/>
        </authorList>
    </citation>
    <scope>NUCLEOTIDE SEQUENCE</scope>
    <source>
        <strain evidence="4">UMB1016</strain>
    </source>
</reference>
<evidence type="ECO:0000313" key="6">
    <source>
        <dbReference type="Proteomes" id="UP001069047"/>
    </source>
</evidence>
<reference evidence="3" key="2">
    <citation type="submission" date="2022-09" db="EMBL/GenBank/DDBJ databases">
        <title>Aerococcus urinae taxonomy study.</title>
        <authorList>
            <person name="Christensen J."/>
            <person name="Senneby E."/>
        </authorList>
    </citation>
    <scope>NUCLEOTIDE SEQUENCE</scope>
    <source>
        <strain evidence="3">LUND-41-B12</strain>
    </source>
</reference>
<name>A0A1E9PPJ5_9LACT</name>
<dbReference type="Pfam" id="PF02018">
    <property type="entry name" value="CBM_4_9"/>
    <property type="match status" value="1"/>
</dbReference>
<accession>A0A9Q4DBU7</accession>
<protein>
    <submittedName>
        <fullName evidence="3">Carbohydrate binding domain-containing protein</fullName>
    </submittedName>
</protein>
<dbReference type="EMBL" id="CP145132">
    <property type="protein sequence ID" value="WWC55079.1"/>
    <property type="molecule type" value="Genomic_DNA"/>
</dbReference>
<dbReference type="GO" id="GO:0016798">
    <property type="term" value="F:hydrolase activity, acting on glycosyl bonds"/>
    <property type="evidence" value="ECO:0007669"/>
    <property type="project" value="InterPro"/>
</dbReference>
<evidence type="ECO:0000313" key="3">
    <source>
        <dbReference type="EMBL" id="MCY3086816.1"/>
    </source>
</evidence>
<dbReference type="InterPro" id="IPR003305">
    <property type="entry name" value="CenC_carb-bd"/>
</dbReference>
<evidence type="ECO:0000313" key="4">
    <source>
        <dbReference type="EMBL" id="WWC55079.1"/>
    </source>
</evidence>
<proteinExistence type="predicted"/>
<dbReference type="AlphaFoldDB" id="A0A1E9PPJ5"/>
<evidence type="ECO:0000259" key="2">
    <source>
        <dbReference type="Pfam" id="PF02018"/>
    </source>
</evidence>
<dbReference type="RefSeq" id="WP_070558665.1">
    <property type="nucleotide sequence ID" value="NZ_CAJHLJ010000013.1"/>
</dbReference>
<evidence type="ECO:0000256" key="1">
    <source>
        <dbReference type="ARBA" id="ARBA00022801"/>
    </source>
</evidence>
<keyword evidence="5" id="KW-1185">Reference proteome</keyword>
<dbReference type="Gene3D" id="2.60.120.260">
    <property type="entry name" value="Galactose-binding domain-like"/>
    <property type="match status" value="1"/>
</dbReference>